<evidence type="ECO:0000256" key="1">
    <source>
        <dbReference type="SAM" id="MobiDB-lite"/>
    </source>
</evidence>
<name>A0A4Z2E4C0_9TELE</name>
<dbReference type="EMBL" id="SRLO01018005">
    <property type="protein sequence ID" value="TNN23577.1"/>
    <property type="molecule type" value="Genomic_DNA"/>
</dbReference>
<dbReference type="AlphaFoldDB" id="A0A4Z2E4C0"/>
<keyword evidence="3" id="KW-1185">Reference proteome</keyword>
<evidence type="ECO:0000313" key="2">
    <source>
        <dbReference type="EMBL" id="TNN23577.1"/>
    </source>
</evidence>
<accession>A0A4Z2E4C0</accession>
<dbReference type="Proteomes" id="UP000314294">
    <property type="component" value="Unassembled WGS sequence"/>
</dbReference>
<feature type="region of interest" description="Disordered" evidence="1">
    <location>
        <begin position="98"/>
        <end position="130"/>
    </location>
</feature>
<feature type="region of interest" description="Disordered" evidence="1">
    <location>
        <begin position="43"/>
        <end position="79"/>
    </location>
</feature>
<evidence type="ECO:0000313" key="3">
    <source>
        <dbReference type="Proteomes" id="UP000314294"/>
    </source>
</evidence>
<feature type="compositionally biased region" description="Basic and acidic residues" evidence="1">
    <location>
        <begin position="114"/>
        <end position="130"/>
    </location>
</feature>
<sequence length="180" mass="19226">MKREVSWRSAGGQLEVSVESAGGQLEVSEGLWRTLEDSGGLCRSLGVSEADGESLPDSGSLGFTSSGASSCTGSSSGPCEAFRDSLLVLPRPTSFMKDRRRLLESASPSGGDASPREPSESRYRPANLDHRDPQLLLLDSRRSWWTPRGPVGPPEVLLDPQSIPLVSVPLGDLLPLQLNL</sequence>
<feature type="compositionally biased region" description="Low complexity" evidence="1">
    <location>
        <begin position="62"/>
        <end position="77"/>
    </location>
</feature>
<proteinExistence type="predicted"/>
<protein>
    <submittedName>
        <fullName evidence="2">Uncharacterized protein</fullName>
    </submittedName>
</protein>
<comment type="caution">
    <text evidence="2">The sequence shown here is derived from an EMBL/GenBank/DDBJ whole genome shotgun (WGS) entry which is preliminary data.</text>
</comment>
<gene>
    <name evidence="2" type="ORF">EYF80_066301</name>
</gene>
<reference evidence="2 3" key="1">
    <citation type="submission" date="2019-03" db="EMBL/GenBank/DDBJ databases">
        <title>First draft genome of Liparis tanakae, snailfish: a comprehensive survey of snailfish specific genes.</title>
        <authorList>
            <person name="Kim W."/>
            <person name="Song I."/>
            <person name="Jeong J.-H."/>
            <person name="Kim D."/>
            <person name="Kim S."/>
            <person name="Ryu S."/>
            <person name="Song J.Y."/>
            <person name="Lee S.K."/>
        </authorList>
    </citation>
    <scope>NUCLEOTIDE SEQUENCE [LARGE SCALE GENOMIC DNA]</scope>
    <source>
        <tissue evidence="2">Muscle</tissue>
    </source>
</reference>
<organism evidence="2 3">
    <name type="scientific">Liparis tanakae</name>
    <name type="common">Tanaka's snailfish</name>
    <dbReference type="NCBI Taxonomy" id="230148"/>
    <lineage>
        <taxon>Eukaryota</taxon>
        <taxon>Metazoa</taxon>
        <taxon>Chordata</taxon>
        <taxon>Craniata</taxon>
        <taxon>Vertebrata</taxon>
        <taxon>Euteleostomi</taxon>
        <taxon>Actinopterygii</taxon>
        <taxon>Neopterygii</taxon>
        <taxon>Teleostei</taxon>
        <taxon>Neoteleostei</taxon>
        <taxon>Acanthomorphata</taxon>
        <taxon>Eupercaria</taxon>
        <taxon>Perciformes</taxon>
        <taxon>Cottioidei</taxon>
        <taxon>Cottales</taxon>
        <taxon>Liparidae</taxon>
        <taxon>Liparis</taxon>
    </lineage>
</organism>